<feature type="domain" description="Mur ligase central" evidence="20">
    <location>
        <begin position="116"/>
        <end position="289"/>
    </location>
</feature>
<sequence length="448" mass="49195">MKPNRFNGQRVLVLGLAKSGFAAAELLHSLGAVVLVNDASPEDGNEDALILRSKGVEVICGSHPQDLLDREFDLIIKNPGIPYHNNVLQQALQQNIPIWTEIELAYLVSEAPIVAITGSNGKTTTTTLLYHMLNIGGKNPLIAGNIGTVASSVAEQATENDVIVMEVSSFQLAGIENFRPKIAVWTNLYDAHIDYHGSAEEYAKAKAKIIMNQESDDFFIYNADQAELQPYIGHGRGERVPFSLNGKKQEGISADDELIYWQGEPFVKRSIIKLLGQHNLENILAATASAILLNCDKEAIENVLSSFTGVRHRMQFVKELDNRTFFNDSKATNTLATKSALSSFDEPVILIAGGLDRGHSFEELRPYMSQVKALLTLGETGNRLVEFAQSCGVPFAKKVTSMEEAVRAAYEVSKEGDQILLSPACASWDQYKSFESRGDAFIEAIMKL</sequence>
<dbReference type="Pfam" id="PF02875">
    <property type="entry name" value="Mur_ligase_C"/>
    <property type="match status" value="1"/>
</dbReference>
<evidence type="ECO:0000256" key="2">
    <source>
        <dbReference type="ARBA" id="ARBA00004496"/>
    </source>
</evidence>
<dbReference type="PANTHER" id="PTHR43692:SF1">
    <property type="entry name" value="UDP-N-ACETYLMURAMOYLALANINE--D-GLUTAMATE LIGASE"/>
    <property type="match status" value="1"/>
</dbReference>
<keyword evidence="10 17" id="KW-0067">ATP-binding</keyword>
<evidence type="ECO:0000256" key="4">
    <source>
        <dbReference type="ARBA" id="ARBA00010416"/>
    </source>
</evidence>
<keyword evidence="9 17" id="KW-0547">Nucleotide-binding</keyword>
<comment type="similarity">
    <text evidence="4 17">Belongs to the MurCDEF family.</text>
</comment>
<comment type="function">
    <text evidence="1 17 18">Cell wall formation. Catalyzes the addition of glutamate to the nucleotide precursor UDP-N-acetylmuramoyl-L-alanine (UMA).</text>
</comment>
<dbReference type="Pfam" id="PF08245">
    <property type="entry name" value="Mur_ligase_M"/>
    <property type="match status" value="1"/>
</dbReference>
<feature type="binding site" evidence="17">
    <location>
        <begin position="118"/>
        <end position="124"/>
    </location>
    <ligand>
        <name>ATP</name>
        <dbReference type="ChEBI" id="CHEBI:30616"/>
    </ligand>
</feature>
<keyword evidence="8 17" id="KW-0436">Ligase</keyword>
<evidence type="ECO:0000313" key="22">
    <source>
        <dbReference type="Proteomes" id="UP001303902"/>
    </source>
</evidence>
<evidence type="ECO:0000256" key="7">
    <source>
        <dbReference type="ARBA" id="ARBA00022490"/>
    </source>
</evidence>
<name>A0ABZ0LAJ6_9BACL</name>
<dbReference type="CDD" id="cd02440">
    <property type="entry name" value="AdoMet_MTases"/>
    <property type="match status" value="1"/>
</dbReference>
<dbReference type="SUPFAM" id="SSF53623">
    <property type="entry name" value="MurD-like peptide ligases, catalytic domain"/>
    <property type="match status" value="1"/>
</dbReference>
<evidence type="ECO:0000256" key="10">
    <source>
        <dbReference type="ARBA" id="ARBA00022840"/>
    </source>
</evidence>
<feature type="domain" description="Mur ligase C-terminal" evidence="19">
    <location>
        <begin position="312"/>
        <end position="425"/>
    </location>
</feature>
<proteinExistence type="inferred from homology"/>
<evidence type="ECO:0000256" key="16">
    <source>
        <dbReference type="ARBA" id="ARBA00047632"/>
    </source>
</evidence>
<evidence type="ECO:0000256" key="6">
    <source>
        <dbReference type="ARBA" id="ARBA00015655"/>
    </source>
</evidence>
<dbReference type="SUPFAM" id="SSF53244">
    <property type="entry name" value="MurD-like peptide ligases, peptide-binding domain"/>
    <property type="match status" value="1"/>
</dbReference>
<dbReference type="Gene3D" id="3.40.1190.10">
    <property type="entry name" value="Mur-like, catalytic domain"/>
    <property type="match status" value="1"/>
</dbReference>
<dbReference type="Pfam" id="PF21799">
    <property type="entry name" value="MurD-like_N"/>
    <property type="match status" value="1"/>
</dbReference>
<gene>
    <name evidence="17 21" type="primary">murD</name>
    <name evidence="21" type="ORF">QWT69_09560</name>
</gene>
<dbReference type="Gene3D" id="3.40.50.720">
    <property type="entry name" value="NAD(P)-binding Rossmann-like Domain"/>
    <property type="match status" value="1"/>
</dbReference>
<dbReference type="InterPro" id="IPR013221">
    <property type="entry name" value="Mur_ligase_cen"/>
</dbReference>
<dbReference type="InterPro" id="IPR036615">
    <property type="entry name" value="Mur_ligase_C_dom_sf"/>
</dbReference>
<reference evidence="21 22" key="1">
    <citation type="submission" date="2023-06" db="EMBL/GenBank/DDBJ databases">
        <title>Sporosarcina sp. nov., isolated from Korean tranditional fermented seafood 'Jeotgal'.</title>
        <authorList>
            <person name="Yang A.I."/>
            <person name="Shin N.-R."/>
        </authorList>
    </citation>
    <scope>NUCLEOTIDE SEQUENCE [LARGE SCALE GENOMIC DNA]</scope>
    <source>
        <strain evidence="21 22">T2O-4</strain>
    </source>
</reference>
<evidence type="ECO:0000256" key="9">
    <source>
        <dbReference type="ARBA" id="ARBA00022741"/>
    </source>
</evidence>
<evidence type="ECO:0000259" key="19">
    <source>
        <dbReference type="Pfam" id="PF02875"/>
    </source>
</evidence>
<organism evidence="21 22">
    <name type="scientific">Sporosarcina oncorhynchi</name>
    <dbReference type="NCBI Taxonomy" id="3056444"/>
    <lineage>
        <taxon>Bacteria</taxon>
        <taxon>Bacillati</taxon>
        <taxon>Bacillota</taxon>
        <taxon>Bacilli</taxon>
        <taxon>Bacillales</taxon>
        <taxon>Caryophanaceae</taxon>
        <taxon>Sporosarcina</taxon>
    </lineage>
</organism>
<evidence type="ECO:0000256" key="11">
    <source>
        <dbReference type="ARBA" id="ARBA00022960"/>
    </source>
</evidence>
<dbReference type="InterPro" id="IPR005762">
    <property type="entry name" value="MurD"/>
</dbReference>
<comment type="catalytic activity">
    <reaction evidence="16 17 18">
        <text>UDP-N-acetyl-alpha-D-muramoyl-L-alanine + D-glutamate + ATP = UDP-N-acetyl-alpha-D-muramoyl-L-alanyl-D-glutamate + ADP + phosphate + H(+)</text>
        <dbReference type="Rhea" id="RHEA:16429"/>
        <dbReference type="ChEBI" id="CHEBI:15378"/>
        <dbReference type="ChEBI" id="CHEBI:29986"/>
        <dbReference type="ChEBI" id="CHEBI:30616"/>
        <dbReference type="ChEBI" id="CHEBI:43474"/>
        <dbReference type="ChEBI" id="CHEBI:83898"/>
        <dbReference type="ChEBI" id="CHEBI:83900"/>
        <dbReference type="ChEBI" id="CHEBI:456216"/>
        <dbReference type="EC" id="6.3.2.9"/>
    </reaction>
</comment>
<evidence type="ECO:0000256" key="5">
    <source>
        <dbReference type="ARBA" id="ARBA00012212"/>
    </source>
</evidence>
<dbReference type="HAMAP" id="MF_00639">
    <property type="entry name" value="MurD"/>
    <property type="match status" value="1"/>
</dbReference>
<dbReference type="Proteomes" id="UP001303902">
    <property type="component" value="Chromosome"/>
</dbReference>
<evidence type="ECO:0000256" key="3">
    <source>
        <dbReference type="ARBA" id="ARBA00004752"/>
    </source>
</evidence>
<keyword evidence="11 17" id="KW-0133">Cell shape</keyword>
<dbReference type="PANTHER" id="PTHR43692">
    <property type="entry name" value="UDP-N-ACETYLMURAMOYLALANINE--D-GLUTAMATE LIGASE"/>
    <property type="match status" value="1"/>
</dbReference>
<dbReference type="SUPFAM" id="SSF51984">
    <property type="entry name" value="MurCD N-terminal domain"/>
    <property type="match status" value="1"/>
</dbReference>
<dbReference type="InterPro" id="IPR004101">
    <property type="entry name" value="Mur_ligase_C"/>
</dbReference>
<evidence type="ECO:0000256" key="17">
    <source>
        <dbReference type="HAMAP-Rule" id="MF_00639"/>
    </source>
</evidence>
<dbReference type="InterPro" id="IPR036565">
    <property type="entry name" value="Mur-like_cat_sf"/>
</dbReference>
<evidence type="ECO:0000256" key="12">
    <source>
        <dbReference type="ARBA" id="ARBA00022984"/>
    </source>
</evidence>
<dbReference type="NCBIfam" id="TIGR01087">
    <property type="entry name" value="murD"/>
    <property type="match status" value="1"/>
</dbReference>
<keyword evidence="7 17" id="KW-0963">Cytoplasm</keyword>
<evidence type="ECO:0000256" key="1">
    <source>
        <dbReference type="ARBA" id="ARBA00002734"/>
    </source>
</evidence>
<evidence type="ECO:0000256" key="13">
    <source>
        <dbReference type="ARBA" id="ARBA00023316"/>
    </source>
</evidence>
<evidence type="ECO:0000256" key="15">
    <source>
        <dbReference type="ARBA" id="ARBA00032324"/>
    </source>
</evidence>
<keyword evidence="13 17" id="KW-0961">Cell wall biogenesis/degradation</keyword>
<comment type="subcellular location">
    <subcellularLocation>
        <location evidence="2 17 18">Cytoplasm</location>
    </subcellularLocation>
</comment>
<evidence type="ECO:0000259" key="20">
    <source>
        <dbReference type="Pfam" id="PF08245"/>
    </source>
</evidence>
<evidence type="ECO:0000256" key="8">
    <source>
        <dbReference type="ARBA" id="ARBA00022598"/>
    </source>
</evidence>
<dbReference type="Gene3D" id="3.90.190.20">
    <property type="entry name" value="Mur ligase, C-terminal domain"/>
    <property type="match status" value="1"/>
</dbReference>
<keyword evidence="12 17" id="KW-0573">Peptidoglycan synthesis</keyword>
<keyword evidence="17 18" id="KW-0132">Cell division</keyword>
<evidence type="ECO:0000256" key="18">
    <source>
        <dbReference type="RuleBase" id="RU003664"/>
    </source>
</evidence>
<dbReference type="GO" id="GO:0008764">
    <property type="term" value="F:UDP-N-acetylmuramoylalanine-D-glutamate ligase activity"/>
    <property type="evidence" value="ECO:0007669"/>
    <property type="project" value="UniProtKB-EC"/>
</dbReference>
<accession>A0ABZ0LAJ6</accession>
<dbReference type="EC" id="6.3.2.9" evidence="5 17"/>
<keyword evidence="17 18" id="KW-0131">Cell cycle</keyword>
<evidence type="ECO:0000313" key="21">
    <source>
        <dbReference type="EMBL" id="WOV89204.1"/>
    </source>
</evidence>
<keyword evidence="22" id="KW-1185">Reference proteome</keyword>
<dbReference type="EMBL" id="CP129118">
    <property type="protein sequence ID" value="WOV89204.1"/>
    <property type="molecule type" value="Genomic_DNA"/>
</dbReference>
<protein>
    <recommendedName>
        <fullName evidence="6 17">UDP-N-acetylmuramoylalanine--D-glutamate ligase</fullName>
        <ecNumber evidence="5 17">6.3.2.9</ecNumber>
    </recommendedName>
    <alternativeName>
        <fullName evidence="15 17">D-glutamic acid-adding enzyme</fullName>
    </alternativeName>
    <alternativeName>
        <fullName evidence="14 17">UDP-N-acetylmuramoyl-L-alanyl-D-glutamate synthetase</fullName>
    </alternativeName>
</protein>
<comment type="pathway">
    <text evidence="3 17 18">Cell wall biogenesis; peptidoglycan biosynthesis.</text>
</comment>
<evidence type="ECO:0000256" key="14">
    <source>
        <dbReference type="ARBA" id="ARBA00030398"/>
    </source>
</evidence>
<dbReference type="RefSeq" id="WP_317971021.1">
    <property type="nucleotide sequence ID" value="NZ_CP129118.1"/>
</dbReference>